<reference evidence="5" key="1">
    <citation type="submission" date="2022-10" db="EMBL/GenBank/DDBJ databases">
        <title>Complete genome sequence of Schlegelella aquatica LMG 23380.</title>
        <authorList>
            <person name="Musilova J."/>
            <person name="Kourilova X."/>
            <person name="Bezdicek M."/>
            <person name="Hermankova K."/>
            <person name="Obruca S."/>
            <person name="Sedlar K."/>
        </authorList>
    </citation>
    <scope>NUCLEOTIDE SEQUENCE</scope>
    <source>
        <strain evidence="5">LMG 23380</strain>
    </source>
</reference>
<sequence length="78" mass="8429">MATHRPSPARKLIVPCPTCGGDSVYGPENPFRPFCSERCKNIDLGAWASESYRVGVKPDPDQGPDEDRPPPGHPEGKG</sequence>
<evidence type="ECO:0000313" key="5">
    <source>
        <dbReference type="EMBL" id="UZD55447.1"/>
    </source>
</evidence>
<feature type="binding site" evidence="3">
    <location>
        <position position="19"/>
    </location>
    <ligand>
        <name>Zn(2+)</name>
        <dbReference type="ChEBI" id="CHEBI:29105"/>
    </ligand>
</feature>
<dbReference type="SUPFAM" id="SSF57716">
    <property type="entry name" value="Glucocorticoid receptor-like (DNA-binding domain)"/>
    <property type="match status" value="1"/>
</dbReference>
<dbReference type="PANTHER" id="PTHR36150">
    <property type="entry name" value="DNA GYRASE INHIBITOR YACG"/>
    <property type="match status" value="1"/>
</dbReference>
<feature type="compositionally biased region" description="Basic and acidic residues" evidence="4">
    <location>
        <begin position="56"/>
        <end position="78"/>
    </location>
</feature>
<dbReference type="RefSeq" id="WP_264893201.1">
    <property type="nucleotide sequence ID" value="NZ_CP110257.1"/>
</dbReference>
<name>A0ABY6MTW2_9BURK</name>
<dbReference type="PANTHER" id="PTHR36150:SF1">
    <property type="entry name" value="DNA GYRASE INHIBITOR YACG"/>
    <property type="match status" value="1"/>
</dbReference>
<dbReference type="Gene3D" id="3.30.50.10">
    <property type="entry name" value="Erythroid Transcription Factor GATA-1, subunit A"/>
    <property type="match status" value="1"/>
</dbReference>
<proteinExistence type="inferred from homology"/>
<protein>
    <recommendedName>
        <fullName evidence="3">DNA gyrase inhibitor YacG</fullName>
    </recommendedName>
</protein>
<dbReference type="EMBL" id="CP110257">
    <property type="protein sequence ID" value="UZD55447.1"/>
    <property type="molecule type" value="Genomic_DNA"/>
</dbReference>
<dbReference type="InterPro" id="IPR013088">
    <property type="entry name" value="Znf_NHR/GATA"/>
</dbReference>
<keyword evidence="2 3" id="KW-0862">Zinc</keyword>
<accession>A0ABY6MTW2</accession>
<keyword evidence="1 3" id="KW-0479">Metal-binding</keyword>
<comment type="similarity">
    <text evidence="3">Belongs to the DNA gyrase inhibitor YacG family.</text>
</comment>
<dbReference type="Proteomes" id="UP001163266">
    <property type="component" value="Chromosome"/>
</dbReference>
<comment type="function">
    <text evidence="3">Inhibits all the catalytic activities of DNA gyrase by preventing its interaction with DNA. Acts by binding directly to the C-terminal domain of GyrB, which probably disrupts DNA binding by the gyrase.</text>
</comment>
<gene>
    <name evidence="3" type="primary">yacG</name>
    <name evidence="5" type="ORF">OMP39_02315</name>
</gene>
<feature type="region of interest" description="Disordered" evidence="4">
    <location>
        <begin position="50"/>
        <end position="78"/>
    </location>
</feature>
<evidence type="ECO:0000256" key="2">
    <source>
        <dbReference type="ARBA" id="ARBA00022833"/>
    </source>
</evidence>
<comment type="cofactor">
    <cofactor evidence="3">
        <name>Zn(2+)</name>
        <dbReference type="ChEBI" id="CHEBI:29105"/>
    </cofactor>
    <text evidence="3">Binds 1 zinc ion.</text>
</comment>
<organism evidence="5 6">
    <name type="scientific">Caldimonas aquatica</name>
    <dbReference type="NCBI Taxonomy" id="376175"/>
    <lineage>
        <taxon>Bacteria</taxon>
        <taxon>Pseudomonadati</taxon>
        <taxon>Pseudomonadota</taxon>
        <taxon>Betaproteobacteria</taxon>
        <taxon>Burkholderiales</taxon>
        <taxon>Sphaerotilaceae</taxon>
        <taxon>Caldimonas</taxon>
    </lineage>
</organism>
<feature type="binding site" evidence="3">
    <location>
        <position position="35"/>
    </location>
    <ligand>
        <name>Zn(2+)</name>
        <dbReference type="ChEBI" id="CHEBI:29105"/>
    </ligand>
</feature>
<feature type="binding site" evidence="3">
    <location>
        <position position="39"/>
    </location>
    <ligand>
        <name>Zn(2+)</name>
        <dbReference type="ChEBI" id="CHEBI:29105"/>
    </ligand>
</feature>
<evidence type="ECO:0000256" key="4">
    <source>
        <dbReference type="SAM" id="MobiDB-lite"/>
    </source>
</evidence>
<evidence type="ECO:0000313" key="6">
    <source>
        <dbReference type="Proteomes" id="UP001163266"/>
    </source>
</evidence>
<evidence type="ECO:0000256" key="1">
    <source>
        <dbReference type="ARBA" id="ARBA00022723"/>
    </source>
</evidence>
<feature type="binding site" evidence="3">
    <location>
        <position position="16"/>
    </location>
    <ligand>
        <name>Zn(2+)</name>
        <dbReference type="ChEBI" id="CHEBI:29105"/>
    </ligand>
</feature>
<keyword evidence="6" id="KW-1185">Reference proteome</keyword>
<dbReference type="Pfam" id="PF03884">
    <property type="entry name" value="YacG"/>
    <property type="match status" value="1"/>
</dbReference>
<dbReference type="InterPro" id="IPR005584">
    <property type="entry name" value="DNA_gyrase_inhibitor_YacG"/>
</dbReference>
<evidence type="ECO:0000256" key="3">
    <source>
        <dbReference type="HAMAP-Rule" id="MF_00649"/>
    </source>
</evidence>
<comment type="subunit">
    <text evidence="3">Interacts with GyrB.</text>
</comment>
<dbReference type="HAMAP" id="MF_00649">
    <property type="entry name" value="DNA_gyrase_inhibitor_YacG"/>
    <property type="match status" value="1"/>
</dbReference>